<keyword evidence="3" id="KW-1185">Reference proteome</keyword>
<dbReference type="Gene3D" id="3.10.180.10">
    <property type="entry name" value="2,3-Dihydroxybiphenyl 1,2-Dioxygenase, domain 1"/>
    <property type="match status" value="1"/>
</dbReference>
<dbReference type="HOGENOM" id="CLU_046006_15_4_5"/>
<organism evidence="2 3">
    <name type="scientific">Salipiger bermudensis (strain DSM 26914 / JCM 13377 / KCTC 12554 / HTCC2601)</name>
    <name type="common">Pelagibaca bermudensis</name>
    <dbReference type="NCBI Taxonomy" id="314265"/>
    <lineage>
        <taxon>Bacteria</taxon>
        <taxon>Pseudomonadati</taxon>
        <taxon>Pseudomonadota</taxon>
        <taxon>Alphaproteobacteria</taxon>
        <taxon>Rhodobacterales</taxon>
        <taxon>Roseobacteraceae</taxon>
        <taxon>Salipiger</taxon>
    </lineage>
</organism>
<dbReference type="InterPro" id="IPR029068">
    <property type="entry name" value="Glyas_Bleomycin-R_OHBP_Dase"/>
</dbReference>
<dbReference type="PROSITE" id="PS51819">
    <property type="entry name" value="VOC"/>
    <property type="match status" value="1"/>
</dbReference>
<feature type="domain" description="VOC" evidence="1">
    <location>
        <begin position="1"/>
        <end position="116"/>
    </location>
</feature>
<proteinExistence type="predicted"/>
<dbReference type="eggNOG" id="COG0346">
    <property type="taxonomic scope" value="Bacteria"/>
</dbReference>
<sequence length="121" mass="13699">MVTANLPSRDFGATEAFYARLGFETRFRNEGWMILGFGDTQVEFFPHPGLDPRESWFSACLRCDDLEALHARFSQAGLPVDATSVPRLTGIFRLEHAPRMFALVDEDGSLWRVMDETEARG</sequence>
<reference evidence="2 3" key="1">
    <citation type="journal article" date="2010" name="J. Bacteriol.">
        <title>Genome sequences of Pelagibaca bermudensis HTCC2601T and Maritimibacter alkaliphilus HTCC2654T, the type strains of two marine Roseobacter genera.</title>
        <authorList>
            <person name="Thrash J.C."/>
            <person name="Cho J.C."/>
            <person name="Ferriera S."/>
            <person name="Johnson J."/>
            <person name="Vergin K.L."/>
            <person name="Giovannoni S.J."/>
        </authorList>
    </citation>
    <scope>NUCLEOTIDE SEQUENCE [LARGE SCALE GENOMIC DNA]</scope>
    <source>
        <strain evidence="3">DSM 26914 / JCM 13377 / KCTC 12554 / HTCC2601</strain>
    </source>
</reference>
<evidence type="ECO:0000313" key="2">
    <source>
        <dbReference type="EMBL" id="EAU46569.1"/>
    </source>
</evidence>
<dbReference type="InterPro" id="IPR004360">
    <property type="entry name" value="Glyas_Fos-R_dOase_dom"/>
</dbReference>
<dbReference type="InterPro" id="IPR037523">
    <property type="entry name" value="VOC_core"/>
</dbReference>
<evidence type="ECO:0000313" key="3">
    <source>
        <dbReference type="Proteomes" id="UP000006230"/>
    </source>
</evidence>
<dbReference type="Pfam" id="PF00903">
    <property type="entry name" value="Glyoxalase"/>
    <property type="match status" value="1"/>
</dbReference>
<dbReference type="AlphaFoldDB" id="Q0FQW3"/>
<protein>
    <submittedName>
        <fullName evidence="2">Bleomycin resistance protein</fullName>
    </submittedName>
</protein>
<accession>Q0FQW3</accession>
<comment type="caution">
    <text evidence="2">The sequence shown here is derived from an EMBL/GenBank/DDBJ whole genome shotgun (WGS) entry which is preliminary data.</text>
</comment>
<dbReference type="EMBL" id="AATQ01000013">
    <property type="protein sequence ID" value="EAU46569.1"/>
    <property type="molecule type" value="Genomic_DNA"/>
</dbReference>
<name>Q0FQW3_SALBH</name>
<dbReference type="CDD" id="cd08350">
    <property type="entry name" value="BLMT_like"/>
    <property type="match status" value="1"/>
</dbReference>
<dbReference type="Proteomes" id="UP000006230">
    <property type="component" value="Unassembled WGS sequence"/>
</dbReference>
<dbReference type="SUPFAM" id="SSF54593">
    <property type="entry name" value="Glyoxalase/Bleomycin resistance protein/Dihydroxybiphenyl dioxygenase"/>
    <property type="match status" value="1"/>
</dbReference>
<evidence type="ECO:0000259" key="1">
    <source>
        <dbReference type="PROSITE" id="PS51819"/>
    </source>
</evidence>
<dbReference type="STRING" id="314265.R2601_18955"/>
<gene>
    <name evidence="2" type="ORF">R2601_18955</name>
</gene>